<gene>
    <name evidence="3" type="ORF">H4219_005225</name>
</gene>
<feature type="region of interest" description="Disordered" evidence="1">
    <location>
        <begin position="17"/>
        <end position="59"/>
    </location>
</feature>
<dbReference type="OrthoDB" id="428577at2759"/>
<feature type="region of interest" description="Disordered" evidence="1">
    <location>
        <begin position="170"/>
        <end position="256"/>
    </location>
</feature>
<dbReference type="Gene3D" id="3.10.20.90">
    <property type="entry name" value="Phosphatidylinositol 3-kinase Catalytic Subunit, Chain A, domain 1"/>
    <property type="match status" value="1"/>
</dbReference>
<dbReference type="InterPro" id="IPR029071">
    <property type="entry name" value="Ubiquitin-like_domsf"/>
</dbReference>
<name>A0A9W7ZNU8_9FUNG</name>
<keyword evidence="4" id="KW-1185">Reference proteome</keyword>
<comment type="caution">
    <text evidence="3">The sequence shown here is derived from an EMBL/GenBank/DDBJ whole genome shotgun (WGS) entry which is preliminary data.</text>
</comment>
<feature type="compositionally biased region" description="Low complexity" evidence="1">
    <location>
        <begin position="188"/>
        <end position="219"/>
    </location>
</feature>
<evidence type="ECO:0000313" key="4">
    <source>
        <dbReference type="Proteomes" id="UP001150538"/>
    </source>
</evidence>
<feature type="compositionally biased region" description="Low complexity" evidence="1">
    <location>
        <begin position="233"/>
        <end position="248"/>
    </location>
</feature>
<dbReference type="CDD" id="cd17039">
    <property type="entry name" value="Ubl_ubiquitin_like"/>
    <property type="match status" value="1"/>
</dbReference>
<evidence type="ECO:0000313" key="3">
    <source>
        <dbReference type="EMBL" id="KAJ1913412.1"/>
    </source>
</evidence>
<reference evidence="3" key="1">
    <citation type="submission" date="2022-07" db="EMBL/GenBank/DDBJ databases">
        <title>Phylogenomic reconstructions and comparative analyses of Kickxellomycotina fungi.</title>
        <authorList>
            <person name="Reynolds N.K."/>
            <person name="Stajich J.E."/>
            <person name="Barry K."/>
            <person name="Grigoriev I.V."/>
            <person name="Crous P."/>
            <person name="Smith M.E."/>
        </authorList>
    </citation>
    <scope>NUCLEOTIDE SEQUENCE</scope>
    <source>
        <strain evidence="3">NBRC 100468</strain>
    </source>
</reference>
<dbReference type="Pfam" id="PF00240">
    <property type="entry name" value="ubiquitin"/>
    <property type="match status" value="1"/>
</dbReference>
<dbReference type="InterPro" id="IPR000626">
    <property type="entry name" value="Ubiquitin-like_dom"/>
</dbReference>
<dbReference type="EMBL" id="JANBPU010000264">
    <property type="protein sequence ID" value="KAJ1913412.1"/>
    <property type="molecule type" value="Genomic_DNA"/>
</dbReference>
<evidence type="ECO:0000259" key="2">
    <source>
        <dbReference type="PROSITE" id="PS50053"/>
    </source>
</evidence>
<feature type="domain" description="Ubiquitin-like" evidence="2">
    <location>
        <begin position="66"/>
        <end position="143"/>
    </location>
</feature>
<evidence type="ECO:0000256" key="1">
    <source>
        <dbReference type="SAM" id="MobiDB-lite"/>
    </source>
</evidence>
<sequence>MAPPSWDSTTFDKIQSELGSLPAIRSTEEGPSQRTGVLRSYPPPKNDMKMPRKVPRERHSEPDNYFTITIQKINHPRRPIQVHVTHLQDILQVKRHVSRIFHVPASDITLLFKGKVLKNTNLVADCGLQASDVLHIKFRKPGDLDQDGTTEAMDPCFTNRLMVRRVTKRLVPPGSSSSGIAAQDKADSSQQQQQQQDSITSEAQQKTAASPQPVQQQSSLDPTSKDVSEDQSADTAQAASSTSAGTSSNTFDSTNIRPAESTRAVLKNNASQFRVDLQKLLYRSFPPDQASVVSKTMNSFFGQL</sequence>
<dbReference type="SMART" id="SM00213">
    <property type="entry name" value="UBQ"/>
    <property type="match status" value="1"/>
</dbReference>
<proteinExistence type="predicted"/>
<accession>A0A9W7ZNU8</accession>
<dbReference type="PROSITE" id="PS50053">
    <property type="entry name" value="UBIQUITIN_2"/>
    <property type="match status" value="1"/>
</dbReference>
<dbReference type="Proteomes" id="UP001150538">
    <property type="component" value="Unassembled WGS sequence"/>
</dbReference>
<organism evidence="3 4">
    <name type="scientific">Mycoemilia scoparia</name>
    <dbReference type="NCBI Taxonomy" id="417184"/>
    <lineage>
        <taxon>Eukaryota</taxon>
        <taxon>Fungi</taxon>
        <taxon>Fungi incertae sedis</taxon>
        <taxon>Zoopagomycota</taxon>
        <taxon>Kickxellomycotina</taxon>
        <taxon>Kickxellomycetes</taxon>
        <taxon>Kickxellales</taxon>
        <taxon>Kickxellaceae</taxon>
        <taxon>Mycoemilia</taxon>
    </lineage>
</organism>
<dbReference type="AlphaFoldDB" id="A0A9W7ZNU8"/>
<protein>
    <recommendedName>
        <fullName evidence="2">Ubiquitin-like domain-containing protein</fullName>
    </recommendedName>
</protein>
<dbReference type="SUPFAM" id="SSF54236">
    <property type="entry name" value="Ubiquitin-like"/>
    <property type="match status" value="1"/>
</dbReference>